<evidence type="ECO:0000256" key="2">
    <source>
        <dbReference type="ARBA" id="ARBA00022771"/>
    </source>
</evidence>
<dbReference type="InterPro" id="IPR001870">
    <property type="entry name" value="B30.2/SPRY"/>
</dbReference>
<evidence type="ECO:0000256" key="1">
    <source>
        <dbReference type="ARBA" id="ARBA00022723"/>
    </source>
</evidence>
<dbReference type="Gene3D" id="2.60.120.920">
    <property type="match status" value="1"/>
</dbReference>
<dbReference type="InterPro" id="IPR003877">
    <property type="entry name" value="SPRY_dom"/>
</dbReference>
<dbReference type="Pfam" id="PF13765">
    <property type="entry name" value="PRY"/>
    <property type="match status" value="1"/>
</dbReference>
<evidence type="ECO:0000256" key="3">
    <source>
        <dbReference type="ARBA" id="ARBA00022833"/>
    </source>
</evidence>
<protein>
    <recommendedName>
        <fullName evidence="4">B30.2/SPRY domain-containing protein</fullName>
    </recommendedName>
</protein>
<dbReference type="SMART" id="SM00589">
    <property type="entry name" value="PRY"/>
    <property type="match status" value="1"/>
</dbReference>
<accession>A0A3B3ZNK9</accession>
<dbReference type="GO" id="GO:0005737">
    <property type="term" value="C:cytoplasm"/>
    <property type="evidence" value="ECO:0007669"/>
    <property type="project" value="UniProtKB-ARBA"/>
</dbReference>
<evidence type="ECO:0000313" key="5">
    <source>
        <dbReference type="Ensembl" id="ENSPMGP00000006054.1"/>
    </source>
</evidence>
<dbReference type="Ensembl" id="ENSPMGT00000006430.1">
    <property type="protein sequence ID" value="ENSPMGP00000006054.1"/>
    <property type="gene ID" value="ENSPMGG00000005093.1"/>
</dbReference>
<keyword evidence="1" id="KW-0479">Metal-binding</keyword>
<feature type="domain" description="B30.2/SPRY" evidence="4">
    <location>
        <begin position="24"/>
        <end position="216"/>
    </location>
</feature>
<dbReference type="SUPFAM" id="SSF49899">
    <property type="entry name" value="Concanavalin A-like lectins/glucanases"/>
    <property type="match status" value="1"/>
</dbReference>
<dbReference type="PRINTS" id="PR01407">
    <property type="entry name" value="BUTYPHLNCDUF"/>
</dbReference>
<dbReference type="InterPro" id="IPR006574">
    <property type="entry name" value="PRY"/>
</dbReference>
<dbReference type="PANTHER" id="PTHR25465">
    <property type="entry name" value="B-BOX DOMAIN CONTAINING"/>
    <property type="match status" value="1"/>
</dbReference>
<dbReference type="SMART" id="SM00449">
    <property type="entry name" value="SPRY"/>
    <property type="match status" value="1"/>
</dbReference>
<reference evidence="5" key="2">
    <citation type="submission" date="2025-09" db="UniProtKB">
        <authorList>
            <consortium name="Ensembl"/>
        </authorList>
    </citation>
    <scope>IDENTIFICATION</scope>
</reference>
<keyword evidence="2" id="KW-0863">Zinc-finger</keyword>
<sequence>MEALIDIPLRLSNCTNLGLAMTQNPLLGQQPITREQYLNYAVNISLDPNTAHRRLVLSEENCKISVVKQEQDYPAHPARFSHVLQALSNQELTGRRYFEVQWQKQPKFLGFTYKKIGRKGKRDDCILGMNDKSWALHFYHSKTSLWHNGEEVEIMSFYKVNRVGVYLDQTAGNISFYDVDQEMCQLAKVQTVFQKPVYVAARFTEKKNSLEFVKLK</sequence>
<proteinExistence type="predicted"/>
<dbReference type="GO" id="GO:0008270">
    <property type="term" value="F:zinc ion binding"/>
    <property type="evidence" value="ECO:0007669"/>
    <property type="project" value="UniProtKB-KW"/>
</dbReference>
<evidence type="ECO:0000313" key="6">
    <source>
        <dbReference type="Proteomes" id="UP000261520"/>
    </source>
</evidence>
<dbReference type="Proteomes" id="UP000261520">
    <property type="component" value="Unplaced"/>
</dbReference>
<dbReference type="InterPro" id="IPR043136">
    <property type="entry name" value="B30.2/SPRY_sf"/>
</dbReference>
<reference evidence="5" key="1">
    <citation type="submission" date="2025-08" db="UniProtKB">
        <authorList>
            <consortium name="Ensembl"/>
        </authorList>
    </citation>
    <scope>IDENTIFICATION</scope>
</reference>
<keyword evidence="6" id="KW-1185">Reference proteome</keyword>
<organism evidence="5 6">
    <name type="scientific">Periophthalmus magnuspinnatus</name>
    <dbReference type="NCBI Taxonomy" id="409849"/>
    <lineage>
        <taxon>Eukaryota</taxon>
        <taxon>Metazoa</taxon>
        <taxon>Chordata</taxon>
        <taxon>Craniata</taxon>
        <taxon>Vertebrata</taxon>
        <taxon>Euteleostomi</taxon>
        <taxon>Actinopterygii</taxon>
        <taxon>Neopterygii</taxon>
        <taxon>Teleostei</taxon>
        <taxon>Neoteleostei</taxon>
        <taxon>Acanthomorphata</taxon>
        <taxon>Gobiaria</taxon>
        <taxon>Gobiiformes</taxon>
        <taxon>Gobioidei</taxon>
        <taxon>Gobiidae</taxon>
        <taxon>Oxudercinae</taxon>
        <taxon>Periophthalmus</taxon>
    </lineage>
</organism>
<dbReference type="PANTHER" id="PTHR25465:SF5">
    <property type="entry name" value="E3 UBIQUITIN_ISG15 LIGASE TRIM25-RELATED"/>
    <property type="match status" value="1"/>
</dbReference>
<dbReference type="Pfam" id="PF00622">
    <property type="entry name" value="SPRY"/>
    <property type="match status" value="1"/>
</dbReference>
<evidence type="ECO:0000259" key="4">
    <source>
        <dbReference type="PROSITE" id="PS50188"/>
    </source>
</evidence>
<dbReference type="InterPro" id="IPR003879">
    <property type="entry name" value="Butyrophylin_SPRY"/>
</dbReference>
<dbReference type="InterPro" id="IPR013320">
    <property type="entry name" value="ConA-like_dom_sf"/>
</dbReference>
<name>A0A3B3ZNK9_9GOBI</name>
<keyword evidence="3" id="KW-0862">Zinc</keyword>
<dbReference type="PROSITE" id="PS50188">
    <property type="entry name" value="B302_SPRY"/>
    <property type="match status" value="1"/>
</dbReference>
<dbReference type="AlphaFoldDB" id="A0A3B3ZNK9"/>
<dbReference type="InterPro" id="IPR051051">
    <property type="entry name" value="E3_ubiq-ligase_TRIM/RNF"/>
</dbReference>